<keyword evidence="1" id="KW-0732">Signal</keyword>
<dbReference type="OrthoDB" id="7555046at2"/>
<accession>A0A2K8MIW4</accession>
<name>A0A2K8MIW4_9SPHN</name>
<dbReference type="RefSeq" id="WP_100283625.1">
    <property type="nucleotide sequence ID" value="NZ_CP024923.1"/>
</dbReference>
<dbReference type="Proteomes" id="UP000229081">
    <property type="component" value="Chromosome"/>
</dbReference>
<proteinExistence type="predicted"/>
<evidence type="ECO:0000313" key="3">
    <source>
        <dbReference type="Proteomes" id="UP000229081"/>
    </source>
</evidence>
<organism evidence="2 3">
    <name type="scientific">Sphingomonas psychrotolerans</name>
    <dbReference type="NCBI Taxonomy" id="1327635"/>
    <lineage>
        <taxon>Bacteria</taxon>
        <taxon>Pseudomonadati</taxon>
        <taxon>Pseudomonadota</taxon>
        <taxon>Alphaproteobacteria</taxon>
        <taxon>Sphingomonadales</taxon>
        <taxon>Sphingomonadaceae</taxon>
        <taxon>Sphingomonas</taxon>
    </lineage>
</organism>
<keyword evidence="3" id="KW-1185">Reference proteome</keyword>
<feature type="chain" id="PRO_5014862263" description="DUF4412 domain-containing protein" evidence="1">
    <location>
        <begin position="21"/>
        <end position="238"/>
    </location>
</feature>
<dbReference type="AlphaFoldDB" id="A0A2K8MIW4"/>
<evidence type="ECO:0000313" key="2">
    <source>
        <dbReference type="EMBL" id="ATY33828.1"/>
    </source>
</evidence>
<sequence length="238" mass="25024">MRRAAVLAVALALVPLPAAADVTARYDLGREALTVEVDEGGDYRAEVAGKVMLLRRGGVDYVVIFQGTTPLVVERQAFLALATNKVSGMFPKSAGERRDMLVASAGEETVAGRRGTLWTIRAEKPGGKAIQAVMSADRDLAPVGAVFASVLDAGLQTFGALLPDSNLAERIREVMAKGAPLRLVLMEELQLRSVSKAEIDAARFALPGPVMDASAFDQAMSAATTTTTVTVPPPPPLP</sequence>
<feature type="signal peptide" evidence="1">
    <location>
        <begin position="1"/>
        <end position="20"/>
    </location>
</feature>
<dbReference type="KEGG" id="sphc:CVN68_19235"/>
<reference evidence="2 3" key="1">
    <citation type="submission" date="2017-11" db="EMBL/GenBank/DDBJ databases">
        <title>Complete genome sequence of Sphingomonas sp. Strain Cra20, a psychrotolerant potential plant growth promoting rhizobacteria.</title>
        <authorList>
            <person name="Luo Y."/>
        </authorList>
    </citation>
    <scope>NUCLEOTIDE SEQUENCE [LARGE SCALE GENOMIC DNA]</scope>
    <source>
        <strain evidence="2 3">Cra20</strain>
    </source>
</reference>
<protein>
    <recommendedName>
        <fullName evidence="4">DUF4412 domain-containing protein</fullName>
    </recommendedName>
</protein>
<dbReference type="EMBL" id="CP024923">
    <property type="protein sequence ID" value="ATY33828.1"/>
    <property type="molecule type" value="Genomic_DNA"/>
</dbReference>
<gene>
    <name evidence="2" type="ORF">CVN68_19235</name>
</gene>
<evidence type="ECO:0000256" key="1">
    <source>
        <dbReference type="SAM" id="SignalP"/>
    </source>
</evidence>
<evidence type="ECO:0008006" key="4">
    <source>
        <dbReference type="Google" id="ProtNLM"/>
    </source>
</evidence>